<dbReference type="Proteomes" id="UP000501602">
    <property type="component" value="Chromosome"/>
</dbReference>
<feature type="transmembrane region" description="Helical" evidence="10">
    <location>
        <begin position="40"/>
        <end position="67"/>
    </location>
</feature>
<evidence type="ECO:0000256" key="8">
    <source>
        <dbReference type="ARBA" id="ARBA00022989"/>
    </source>
</evidence>
<feature type="transmembrane region" description="Helical" evidence="10">
    <location>
        <begin position="88"/>
        <end position="107"/>
    </location>
</feature>
<dbReference type="EMBL" id="CP051180">
    <property type="protein sequence ID" value="QIZ78806.1"/>
    <property type="molecule type" value="Genomic_DNA"/>
</dbReference>
<keyword evidence="9 10" id="KW-0472">Membrane</keyword>
<dbReference type="KEGG" id="fes:HER31_04020"/>
<evidence type="ECO:0000256" key="7">
    <source>
        <dbReference type="ARBA" id="ARBA00022692"/>
    </source>
</evidence>
<keyword evidence="7 10" id="KW-0812">Transmembrane</keyword>
<gene>
    <name evidence="11" type="ORF">HER31_04020</name>
</gene>
<evidence type="ECO:0000256" key="6">
    <source>
        <dbReference type="ARBA" id="ARBA00022475"/>
    </source>
</evidence>
<evidence type="ECO:0000256" key="4">
    <source>
        <dbReference type="ARBA" id="ARBA00017522"/>
    </source>
</evidence>
<dbReference type="NCBIfam" id="TIGR01528">
    <property type="entry name" value="NMN_trans_PnuC"/>
    <property type="match status" value="1"/>
</dbReference>
<organism evidence="11 12">
    <name type="scientific">Ferrimonas lipolytica</name>
    <dbReference type="NCBI Taxonomy" id="2724191"/>
    <lineage>
        <taxon>Bacteria</taxon>
        <taxon>Pseudomonadati</taxon>
        <taxon>Pseudomonadota</taxon>
        <taxon>Gammaproteobacteria</taxon>
        <taxon>Alteromonadales</taxon>
        <taxon>Ferrimonadaceae</taxon>
        <taxon>Ferrimonas</taxon>
    </lineage>
</organism>
<dbReference type="Pfam" id="PF04973">
    <property type="entry name" value="NMN_transporter"/>
    <property type="match status" value="1"/>
</dbReference>
<sequence>MTGWEAVAVVLAIAYLLLAMKQSLWCWAAAAISTTIYIVLFWHVSLLMESALSIFYLVMAAVGFYQWRFGGNRGEGTPLIRWSVNKHLSVIGTTALLGIGLGYVMATQTSADFAYLDAQTTCFAVVGTWMLAKKVVENWLYWVVIDLVSIYLYFNKGLMLTSALFVAYVVLAYIAYRQWQQQLEQQQNQPNDGQLNPA</sequence>
<dbReference type="InterPro" id="IPR006419">
    <property type="entry name" value="NMN_transpt_PnuC"/>
</dbReference>
<dbReference type="PANTHER" id="PTHR36122">
    <property type="entry name" value="NICOTINAMIDE RIBOSIDE TRANSPORTER PNUC"/>
    <property type="match status" value="1"/>
</dbReference>
<dbReference type="PANTHER" id="PTHR36122:SF2">
    <property type="entry name" value="NICOTINAMIDE RIBOSIDE TRANSPORTER PNUC"/>
    <property type="match status" value="1"/>
</dbReference>
<dbReference type="AlphaFoldDB" id="A0A6H1UKQ1"/>
<protein>
    <recommendedName>
        <fullName evidence="4">Nicotinamide riboside transporter PnuC</fullName>
    </recommendedName>
</protein>
<evidence type="ECO:0000256" key="3">
    <source>
        <dbReference type="ARBA" id="ARBA00006669"/>
    </source>
</evidence>
<accession>A0A6H1UKQ1</accession>
<keyword evidence="6" id="KW-1003">Cell membrane</keyword>
<feature type="transmembrane region" description="Helical" evidence="10">
    <location>
        <begin position="160"/>
        <end position="176"/>
    </location>
</feature>
<keyword evidence="8 10" id="KW-1133">Transmembrane helix</keyword>
<keyword evidence="5" id="KW-0813">Transport</keyword>
<comment type="similarity">
    <text evidence="3">Belongs to the nicotinamide ribonucleoside (NR) uptake permease (TC 4.B.1) family.</text>
</comment>
<evidence type="ECO:0000256" key="9">
    <source>
        <dbReference type="ARBA" id="ARBA00023136"/>
    </source>
</evidence>
<dbReference type="GO" id="GO:0005886">
    <property type="term" value="C:plasma membrane"/>
    <property type="evidence" value="ECO:0007669"/>
    <property type="project" value="UniProtKB-SubCell"/>
</dbReference>
<keyword evidence="12" id="KW-1185">Reference proteome</keyword>
<evidence type="ECO:0000256" key="1">
    <source>
        <dbReference type="ARBA" id="ARBA00002672"/>
    </source>
</evidence>
<evidence type="ECO:0000256" key="5">
    <source>
        <dbReference type="ARBA" id="ARBA00022448"/>
    </source>
</evidence>
<evidence type="ECO:0000313" key="11">
    <source>
        <dbReference type="EMBL" id="QIZ78806.1"/>
    </source>
</evidence>
<evidence type="ECO:0000313" key="12">
    <source>
        <dbReference type="Proteomes" id="UP000501602"/>
    </source>
</evidence>
<reference evidence="11 12" key="1">
    <citation type="submission" date="2020-04" db="EMBL/GenBank/DDBJ databases">
        <title>Ferrimonas sp. S7 isolated from sea water.</title>
        <authorList>
            <person name="Bae S.S."/>
            <person name="Baek K."/>
        </authorList>
    </citation>
    <scope>NUCLEOTIDE SEQUENCE [LARGE SCALE GENOMIC DNA]</scope>
    <source>
        <strain evidence="11 12">S7</strain>
    </source>
</reference>
<proteinExistence type="inferred from homology"/>
<comment type="subcellular location">
    <subcellularLocation>
        <location evidence="2">Cell membrane</location>
        <topology evidence="2">Multi-pass membrane protein</topology>
    </subcellularLocation>
</comment>
<dbReference type="GO" id="GO:0034257">
    <property type="term" value="F:nicotinamide riboside transmembrane transporter activity"/>
    <property type="evidence" value="ECO:0007669"/>
    <property type="project" value="InterPro"/>
</dbReference>
<evidence type="ECO:0000256" key="2">
    <source>
        <dbReference type="ARBA" id="ARBA00004651"/>
    </source>
</evidence>
<comment type="function">
    <text evidence="1">Required for nicotinamide riboside transport across the inner membrane.</text>
</comment>
<name>A0A6H1UKQ1_9GAMM</name>
<evidence type="ECO:0000256" key="10">
    <source>
        <dbReference type="SAM" id="Phobius"/>
    </source>
</evidence>